<feature type="region of interest" description="Disordered" evidence="1">
    <location>
        <begin position="26"/>
        <end position="46"/>
    </location>
</feature>
<comment type="caution">
    <text evidence="3">The sequence shown here is derived from an EMBL/GenBank/DDBJ whole genome shotgun (WGS) entry which is preliminary data.</text>
</comment>
<dbReference type="Proteomes" id="UP000257131">
    <property type="component" value="Unassembled WGS sequence"/>
</dbReference>
<evidence type="ECO:0008006" key="5">
    <source>
        <dbReference type="Google" id="ProtNLM"/>
    </source>
</evidence>
<keyword evidence="4" id="KW-1185">Reference proteome</keyword>
<evidence type="ECO:0000313" key="3">
    <source>
        <dbReference type="EMBL" id="REC54028.1"/>
    </source>
</evidence>
<feature type="signal peptide" evidence="2">
    <location>
        <begin position="1"/>
        <end position="23"/>
    </location>
</feature>
<feature type="chain" id="PRO_5017536811" description="Energy transducer TonB" evidence="2">
    <location>
        <begin position="24"/>
        <end position="88"/>
    </location>
</feature>
<evidence type="ECO:0000256" key="1">
    <source>
        <dbReference type="SAM" id="MobiDB-lite"/>
    </source>
</evidence>
<dbReference type="EMBL" id="QOHR01000039">
    <property type="protein sequence ID" value="REC54028.1"/>
    <property type="molecule type" value="Genomic_DNA"/>
</dbReference>
<feature type="non-terminal residue" evidence="3">
    <location>
        <position position="88"/>
    </location>
</feature>
<feature type="compositionally biased region" description="Low complexity" evidence="1">
    <location>
        <begin position="58"/>
        <end position="73"/>
    </location>
</feature>
<evidence type="ECO:0000313" key="4">
    <source>
        <dbReference type="Proteomes" id="UP000257131"/>
    </source>
</evidence>
<proteinExistence type="predicted"/>
<organism evidence="3 4">
    <name type="scientific">Rhodosalinus sediminis</name>
    <dbReference type="NCBI Taxonomy" id="1940533"/>
    <lineage>
        <taxon>Bacteria</taxon>
        <taxon>Pseudomonadati</taxon>
        <taxon>Pseudomonadota</taxon>
        <taxon>Alphaproteobacteria</taxon>
        <taxon>Rhodobacterales</taxon>
        <taxon>Paracoccaceae</taxon>
        <taxon>Rhodosalinus</taxon>
    </lineage>
</organism>
<accession>A0A3D9BKJ3</accession>
<name>A0A3D9BKJ3_9RHOB</name>
<gene>
    <name evidence="3" type="ORF">DRV84_14305</name>
</gene>
<reference evidence="3 4" key="1">
    <citation type="journal article" date="2017" name="Int. J. Syst. Evol. Microbiol.">
        <title>Rhodosalinus sediminis gen. nov., sp. nov., isolated from marine saltern.</title>
        <authorList>
            <person name="Guo L.Y."/>
            <person name="Ling S.K."/>
            <person name="Li C.M."/>
            <person name="Chen G.J."/>
            <person name="Du Z.J."/>
        </authorList>
    </citation>
    <scope>NUCLEOTIDE SEQUENCE [LARGE SCALE GENOMIC DNA]</scope>
    <source>
        <strain evidence="3 4">WDN1C137</strain>
    </source>
</reference>
<evidence type="ECO:0000256" key="2">
    <source>
        <dbReference type="SAM" id="SignalP"/>
    </source>
</evidence>
<feature type="region of interest" description="Disordered" evidence="1">
    <location>
        <begin position="58"/>
        <end position="88"/>
    </location>
</feature>
<sequence>MRGAAGFAAFVAVSAALHVVALAGVAPSGGGGGAPPEGAAQPSVAAASPEIAALAAAWRRPPEAQTAARAPDAPAREGTPAALPAPLG</sequence>
<feature type="compositionally biased region" description="Low complexity" evidence="1">
    <location>
        <begin position="36"/>
        <end position="46"/>
    </location>
</feature>
<protein>
    <recommendedName>
        <fullName evidence="5">Energy transducer TonB</fullName>
    </recommendedName>
</protein>
<dbReference type="AlphaFoldDB" id="A0A3D9BKJ3"/>
<keyword evidence="2" id="KW-0732">Signal</keyword>